<evidence type="ECO:0000313" key="2">
    <source>
        <dbReference type="Proteomes" id="UP000276133"/>
    </source>
</evidence>
<sequence length="126" mass="14752">STKSDNPLYIYVVFYIKIYPNRPPSYGLGITNVQPSLYLQHVEGLKTSSIFECINQNITLCPSKSNNSFEIDIQILIKHYNELKEHFFISDGISNSIKMCLENMRFKDYRLDEFHNLSLFINFNNT</sequence>
<comment type="caution">
    <text evidence="1">The sequence shown here is derived from an EMBL/GenBank/DDBJ whole genome shotgun (WGS) entry which is preliminary data.</text>
</comment>
<keyword evidence="2" id="KW-1185">Reference proteome</keyword>
<feature type="non-terminal residue" evidence="1">
    <location>
        <position position="1"/>
    </location>
</feature>
<proteinExistence type="predicted"/>
<accession>A0A3M7RCG2</accession>
<reference evidence="1 2" key="1">
    <citation type="journal article" date="2018" name="Sci. Rep.">
        <title>Genomic signatures of local adaptation to the degree of environmental predictability in rotifers.</title>
        <authorList>
            <person name="Franch-Gras L."/>
            <person name="Hahn C."/>
            <person name="Garcia-Roger E.M."/>
            <person name="Carmona M.J."/>
            <person name="Serra M."/>
            <person name="Gomez A."/>
        </authorList>
    </citation>
    <scope>NUCLEOTIDE SEQUENCE [LARGE SCALE GENOMIC DNA]</scope>
    <source>
        <strain evidence="1">HYR1</strain>
    </source>
</reference>
<gene>
    <name evidence="1" type="ORF">BpHYR1_011895</name>
</gene>
<dbReference type="EMBL" id="REGN01003720">
    <property type="protein sequence ID" value="RNA21151.1"/>
    <property type="molecule type" value="Genomic_DNA"/>
</dbReference>
<dbReference type="AlphaFoldDB" id="A0A3M7RCG2"/>
<organism evidence="1 2">
    <name type="scientific">Brachionus plicatilis</name>
    <name type="common">Marine rotifer</name>
    <name type="synonym">Brachionus muelleri</name>
    <dbReference type="NCBI Taxonomy" id="10195"/>
    <lineage>
        <taxon>Eukaryota</taxon>
        <taxon>Metazoa</taxon>
        <taxon>Spiralia</taxon>
        <taxon>Gnathifera</taxon>
        <taxon>Rotifera</taxon>
        <taxon>Eurotatoria</taxon>
        <taxon>Monogononta</taxon>
        <taxon>Pseudotrocha</taxon>
        <taxon>Ploima</taxon>
        <taxon>Brachionidae</taxon>
        <taxon>Brachionus</taxon>
    </lineage>
</organism>
<evidence type="ECO:0000313" key="1">
    <source>
        <dbReference type="EMBL" id="RNA21151.1"/>
    </source>
</evidence>
<name>A0A3M7RCG2_BRAPC</name>
<dbReference type="Proteomes" id="UP000276133">
    <property type="component" value="Unassembled WGS sequence"/>
</dbReference>
<protein>
    <submittedName>
        <fullName evidence="1">Uncharacterized protein</fullName>
    </submittedName>
</protein>